<evidence type="ECO:0000313" key="1">
    <source>
        <dbReference type="EMBL" id="NAS11133.1"/>
    </source>
</evidence>
<dbReference type="EMBL" id="WXYO01000002">
    <property type="protein sequence ID" value="NAS11133.1"/>
    <property type="molecule type" value="Genomic_DNA"/>
</dbReference>
<comment type="caution">
    <text evidence="1">The sequence shown here is derived from an EMBL/GenBank/DDBJ whole genome shotgun (WGS) entry which is preliminary data.</text>
</comment>
<reference evidence="1 2" key="1">
    <citation type="submission" date="2020-01" db="EMBL/GenBank/DDBJ databases">
        <title>Bacteria diversity of Porities sp.</title>
        <authorList>
            <person name="Wang G."/>
        </authorList>
    </citation>
    <scope>NUCLEOTIDE SEQUENCE [LARGE SCALE GENOMIC DNA]</scope>
    <source>
        <strain evidence="1 2">R33</strain>
    </source>
</reference>
<accession>A0A6L9E940</accession>
<keyword evidence="1" id="KW-0808">Transferase</keyword>
<dbReference type="InterPro" id="IPR014942">
    <property type="entry name" value="AbiEii"/>
</dbReference>
<dbReference type="AlphaFoldDB" id="A0A6L9E940"/>
<evidence type="ECO:0000313" key="2">
    <source>
        <dbReference type="Proteomes" id="UP000475249"/>
    </source>
</evidence>
<protein>
    <submittedName>
        <fullName evidence="1">Nucleotidyl transferase AbiEii/AbiGii toxin family protein</fullName>
    </submittedName>
</protein>
<keyword evidence="2" id="KW-1185">Reference proteome</keyword>
<proteinExistence type="predicted"/>
<dbReference type="Pfam" id="PF08843">
    <property type="entry name" value="AbiEii"/>
    <property type="match status" value="1"/>
</dbReference>
<dbReference type="Proteomes" id="UP000475249">
    <property type="component" value="Unassembled WGS sequence"/>
</dbReference>
<name>A0A6L9E940_9FLAO</name>
<dbReference type="GO" id="GO:0016740">
    <property type="term" value="F:transferase activity"/>
    <property type="evidence" value="ECO:0007669"/>
    <property type="project" value="UniProtKB-KW"/>
</dbReference>
<sequence length="211" mass="24736">MNLHFNTVSNLLMTSLDKLMEIDELDEFRLVGGTSLSLQMGHRESVDIDLFTDQEYGTVDFNKIDEILRKSFVYVDSLHLGDVTIGKSYFVGENRENLIKLDLFCTDSFVFPIVQHNNLRMASMEEIAAMKLEIIGQGGRKKDFWDLHELIGRYSLTELLEFYVRRYRYGYTQDEIKQKLRDFSQAEDDLPPICHKDKSWELIKLDFEDLV</sequence>
<gene>
    <name evidence="1" type="ORF">GTQ38_03920</name>
</gene>
<organism evidence="1 2">
    <name type="scientific">Poritiphilus flavus</name>
    <dbReference type="NCBI Taxonomy" id="2697053"/>
    <lineage>
        <taxon>Bacteria</taxon>
        <taxon>Pseudomonadati</taxon>
        <taxon>Bacteroidota</taxon>
        <taxon>Flavobacteriia</taxon>
        <taxon>Flavobacteriales</taxon>
        <taxon>Flavobacteriaceae</taxon>
        <taxon>Poritiphilus</taxon>
    </lineage>
</organism>